<reference evidence="3" key="2">
    <citation type="submission" date="2020-09" db="EMBL/GenBank/DDBJ databases">
        <authorList>
            <person name="Sun Q."/>
            <person name="Ohkuma M."/>
        </authorList>
    </citation>
    <scope>NUCLEOTIDE SEQUENCE</scope>
    <source>
        <strain evidence="3">JCM 14719</strain>
    </source>
</reference>
<name>A0A8J3FAH1_9BACI</name>
<accession>A0A8J3FAH1</accession>
<evidence type="ECO:0000313" key="3">
    <source>
        <dbReference type="EMBL" id="GGK00917.1"/>
    </source>
</evidence>
<feature type="domain" description="Amidohydrolase-related" evidence="2">
    <location>
        <begin position="4"/>
        <end position="53"/>
    </location>
</feature>
<reference evidence="3" key="1">
    <citation type="journal article" date="2014" name="Int. J. Syst. Evol. Microbiol.">
        <title>Complete genome sequence of Corynebacterium casei LMG S-19264T (=DSM 44701T), isolated from a smear-ripened cheese.</title>
        <authorList>
            <consortium name="US DOE Joint Genome Institute (JGI-PGF)"/>
            <person name="Walter F."/>
            <person name="Albersmeier A."/>
            <person name="Kalinowski J."/>
            <person name="Ruckert C."/>
        </authorList>
    </citation>
    <scope>NUCLEOTIDE SEQUENCE</scope>
    <source>
        <strain evidence="3">JCM 14719</strain>
    </source>
</reference>
<dbReference type="Pfam" id="PF01979">
    <property type="entry name" value="Amidohydro_1"/>
    <property type="match status" value="1"/>
</dbReference>
<dbReference type="EMBL" id="BMOF01000024">
    <property type="protein sequence ID" value="GGK00917.1"/>
    <property type="molecule type" value="Genomic_DNA"/>
</dbReference>
<keyword evidence="1" id="KW-0378">Hydrolase</keyword>
<gene>
    <name evidence="3" type="ORF">GCM10007043_13720</name>
</gene>
<dbReference type="AlphaFoldDB" id="A0A8J3FAH1"/>
<dbReference type="Gene3D" id="2.30.40.10">
    <property type="entry name" value="Urease, subunit C, domain 1"/>
    <property type="match status" value="1"/>
</dbReference>
<protein>
    <recommendedName>
        <fullName evidence="2">Amidohydrolase-related domain-containing protein</fullName>
    </recommendedName>
</protein>
<evidence type="ECO:0000256" key="1">
    <source>
        <dbReference type="ARBA" id="ARBA00022801"/>
    </source>
</evidence>
<dbReference type="InterPro" id="IPR011059">
    <property type="entry name" value="Metal-dep_hydrolase_composite"/>
</dbReference>
<sequence>MVHRVGLPLPAAVAMASLVPARKVGLAARKGSLAPGKDADITVLDPDLRCAFTLVGGRLVYER</sequence>
<dbReference type="Proteomes" id="UP000637720">
    <property type="component" value="Unassembled WGS sequence"/>
</dbReference>
<proteinExistence type="predicted"/>
<keyword evidence="4" id="KW-1185">Reference proteome</keyword>
<dbReference type="PANTHER" id="PTHR11113:SF14">
    <property type="entry name" value="N-ACETYLGLUCOSAMINE-6-PHOSPHATE DEACETYLASE"/>
    <property type="match status" value="1"/>
</dbReference>
<dbReference type="Gene3D" id="3.20.20.140">
    <property type="entry name" value="Metal-dependent hydrolases"/>
    <property type="match status" value="1"/>
</dbReference>
<dbReference type="GO" id="GO:0006046">
    <property type="term" value="P:N-acetylglucosamine catabolic process"/>
    <property type="evidence" value="ECO:0007669"/>
    <property type="project" value="TreeGrafter"/>
</dbReference>
<dbReference type="PANTHER" id="PTHR11113">
    <property type="entry name" value="N-ACETYLGLUCOSAMINE-6-PHOSPHATE DEACETYLASE"/>
    <property type="match status" value="1"/>
</dbReference>
<evidence type="ECO:0000259" key="2">
    <source>
        <dbReference type="Pfam" id="PF01979"/>
    </source>
</evidence>
<dbReference type="GO" id="GO:0008448">
    <property type="term" value="F:N-acetylglucosamine-6-phosphate deacetylase activity"/>
    <property type="evidence" value="ECO:0007669"/>
    <property type="project" value="TreeGrafter"/>
</dbReference>
<dbReference type="InterPro" id="IPR006680">
    <property type="entry name" value="Amidohydro-rel"/>
</dbReference>
<dbReference type="SUPFAM" id="SSF51338">
    <property type="entry name" value="Composite domain of metallo-dependent hydrolases"/>
    <property type="match status" value="1"/>
</dbReference>
<comment type="caution">
    <text evidence="3">The sequence shown here is derived from an EMBL/GenBank/DDBJ whole genome shotgun (WGS) entry which is preliminary data.</text>
</comment>
<evidence type="ECO:0000313" key="4">
    <source>
        <dbReference type="Proteomes" id="UP000637720"/>
    </source>
</evidence>
<organism evidence="3 4">
    <name type="scientific">Calditerricola satsumensis</name>
    <dbReference type="NCBI Taxonomy" id="373054"/>
    <lineage>
        <taxon>Bacteria</taxon>
        <taxon>Bacillati</taxon>
        <taxon>Bacillota</taxon>
        <taxon>Bacilli</taxon>
        <taxon>Bacillales</taxon>
        <taxon>Bacillaceae</taxon>
        <taxon>Calditerricola</taxon>
    </lineage>
</organism>